<evidence type="ECO:0000313" key="2">
    <source>
        <dbReference type="EMBL" id="MDO7873811.1"/>
    </source>
</evidence>
<protein>
    <submittedName>
        <fullName evidence="2">Uncharacterized protein</fullName>
    </submittedName>
</protein>
<reference evidence="2" key="1">
    <citation type="submission" date="2023-07" db="EMBL/GenBank/DDBJ databases">
        <authorList>
            <person name="Kim M.K."/>
        </authorList>
    </citation>
    <scope>NUCLEOTIDE SEQUENCE</scope>
    <source>
        <strain evidence="2">ASUV-10-1</strain>
    </source>
</reference>
<feature type="chain" id="PRO_5046234494" evidence="1">
    <location>
        <begin position="23"/>
        <end position="456"/>
    </location>
</feature>
<dbReference type="Proteomes" id="UP001176429">
    <property type="component" value="Unassembled WGS sequence"/>
</dbReference>
<proteinExistence type="predicted"/>
<evidence type="ECO:0000256" key="1">
    <source>
        <dbReference type="SAM" id="SignalP"/>
    </source>
</evidence>
<sequence>MQHTFRFLAGLALAGLSFSAQAQTVGIGTTGDTNAALDISAGTGNNKGLLIPRMTQAQRLLVTTTTEGMLVYQTNGTQPGFWYYTNNAWVALPSGVASGAGWLRTGNSGTDPGPNPGVGDIVTPATNFIGTTDNKDLVLSTNNVERLRITTDGSLYSRSTYGLILNANDAPMITRGWDKFTSGSFNGLGRWGLFMRASQLTSGIPNDGGKSFGWVTWNANSTVASTLMTLTQSGNLGIGLNGDAASTRLSIIGTGTGNPNTTGAGQSGGHLARFRDNGNVGLDLGSSGSTTGLWLQSTNPTDLSTNYALRLNPNGGNVGVGTGTTAPNSTLSVGGTMSVATSLAIPGSPGGSNTSPTDLSTYRAGYLGLAPTAGNADFRLPDPTTCAGRIYYLRNNSGSQAAYLTLTNYAAGSKEIFAGSSSSPNASGYYTLPASGNGKTIIAISDGANWTIGQIN</sequence>
<feature type="signal peptide" evidence="1">
    <location>
        <begin position="1"/>
        <end position="22"/>
    </location>
</feature>
<gene>
    <name evidence="2" type="ORF">Q5H93_03635</name>
</gene>
<name>A0ABT9B6A8_9BACT</name>
<accession>A0ABT9B6A8</accession>
<evidence type="ECO:0000313" key="3">
    <source>
        <dbReference type="Proteomes" id="UP001176429"/>
    </source>
</evidence>
<dbReference type="RefSeq" id="WP_305005125.1">
    <property type="nucleotide sequence ID" value="NZ_JAUQSY010000002.1"/>
</dbReference>
<dbReference type="EMBL" id="JAUQSY010000002">
    <property type="protein sequence ID" value="MDO7873811.1"/>
    <property type="molecule type" value="Genomic_DNA"/>
</dbReference>
<keyword evidence="3" id="KW-1185">Reference proteome</keyword>
<comment type="caution">
    <text evidence="2">The sequence shown here is derived from an EMBL/GenBank/DDBJ whole genome shotgun (WGS) entry which is preliminary data.</text>
</comment>
<keyword evidence="1" id="KW-0732">Signal</keyword>
<organism evidence="2 3">
    <name type="scientific">Hymenobacter aranciens</name>
    <dbReference type="NCBI Taxonomy" id="3063996"/>
    <lineage>
        <taxon>Bacteria</taxon>
        <taxon>Pseudomonadati</taxon>
        <taxon>Bacteroidota</taxon>
        <taxon>Cytophagia</taxon>
        <taxon>Cytophagales</taxon>
        <taxon>Hymenobacteraceae</taxon>
        <taxon>Hymenobacter</taxon>
    </lineage>
</organism>